<evidence type="ECO:0000259" key="2">
    <source>
        <dbReference type="Pfam" id="PF20179"/>
    </source>
</evidence>
<name>A0AAD7JHZ4_9AGAR</name>
<dbReference type="AlphaFoldDB" id="A0AAD7JHZ4"/>
<dbReference type="Pfam" id="PF20179">
    <property type="entry name" value="MSS51_C"/>
    <property type="match status" value="1"/>
</dbReference>
<sequence>MAAISDTLTLSMTILYALSKLSDGDGWTRKQTLITHIVGASLREFSCNCVFEGILHCTPQVKALKIIMCGPEVPDCNTCDIEICRDCIKHGRSCIETAVCA</sequence>
<protein>
    <recommendedName>
        <fullName evidence="2">Mitochondrial splicing suppressor 51-like C-terminal domain-containing protein</fullName>
    </recommendedName>
</protein>
<keyword evidence="1" id="KW-0732">Signal</keyword>
<dbReference type="InterPro" id="IPR046824">
    <property type="entry name" value="Mss51-like_C"/>
</dbReference>
<reference evidence="3" key="1">
    <citation type="submission" date="2023-03" db="EMBL/GenBank/DDBJ databases">
        <title>Massive genome expansion in bonnet fungi (Mycena s.s.) driven by repeated elements and novel gene families across ecological guilds.</title>
        <authorList>
            <consortium name="Lawrence Berkeley National Laboratory"/>
            <person name="Harder C.B."/>
            <person name="Miyauchi S."/>
            <person name="Viragh M."/>
            <person name="Kuo A."/>
            <person name="Thoen E."/>
            <person name="Andreopoulos B."/>
            <person name="Lu D."/>
            <person name="Skrede I."/>
            <person name="Drula E."/>
            <person name="Henrissat B."/>
            <person name="Morin E."/>
            <person name="Kohler A."/>
            <person name="Barry K."/>
            <person name="LaButti K."/>
            <person name="Morin E."/>
            <person name="Salamov A."/>
            <person name="Lipzen A."/>
            <person name="Mereny Z."/>
            <person name="Hegedus B."/>
            <person name="Baldrian P."/>
            <person name="Stursova M."/>
            <person name="Weitz H."/>
            <person name="Taylor A."/>
            <person name="Grigoriev I.V."/>
            <person name="Nagy L.G."/>
            <person name="Martin F."/>
            <person name="Kauserud H."/>
        </authorList>
    </citation>
    <scope>NUCLEOTIDE SEQUENCE</scope>
    <source>
        <strain evidence="3">CBHHK182m</strain>
    </source>
</reference>
<dbReference type="Proteomes" id="UP001215598">
    <property type="component" value="Unassembled WGS sequence"/>
</dbReference>
<feature type="chain" id="PRO_5042130232" description="Mitochondrial splicing suppressor 51-like C-terminal domain-containing protein" evidence="1">
    <location>
        <begin position="25"/>
        <end position="101"/>
    </location>
</feature>
<feature type="domain" description="Mitochondrial splicing suppressor 51-like C-terminal" evidence="2">
    <location>
        <begin position="12"/>
        <end position="92"/>
    </location>
</feature>
<dbReference type="EMBL" id="JARKIB010000029">
    <property type="protein sequence ID" value="KAJ7763799.1"/>
    <property type="molecule type" value="Genomic_DNA"/>
</dbReference>
<evidence type="ECO:0000256" key="1">
    <source>
        <dbReference type="SAM" id="SignalP"/>
    </source>
</evidence>
<keyword evidence="4" id="KW-1185">Reference proteome</keyword>
<accession>A0AAD7JHZ4</accession>
<evidence type="ECO:0000313" key="4">
    <source>
        <dbReference type="Proteomes" id="UP001215598"/>
    </source>
</evidence>
<gene>
    <name evidence="3" type="ORF">B0H16DRAFT_1718440</name>
</gene>
<comment type="caution">
    <text evidence="3">The sequence shown here is derived from an EMBL/GenBank/DDBJ whole genome shotgun (WGS) entry which is preliminary data.</text>
</comment>
<organism evidence="3 4">
    <name type="scientific">Mycena metata</name>
    <dbReference type="NCBI Taxonomy" id="1033252"/>
    <lineage>
        <taxon>Eukaryota</taxon>
        <taxon>Fungi</taxon>
        <taxon>Dikarya</taxon>
        <taxon>Basidiomycota</taxon>
        <taxon>Agaricomycotina</taxon>
        <taxon>Agaricomycetes</taxon>
        <taxon>Agaricomycetidae</taxon>
        <taxon>Agaricales</taxon>
        <taxon>Marasmiineae</taxon>
        <taxon>Mycenaceae</taxon>
        <taxon>Mycena</taxon>
    </lineage>
</organism>
<evidence type="ECO:0000313" key="3">
    <source>
        <dbReference type="EMBL" id="KAJ7763799.1"/>
    </source>
</evidence>
<proteinExistence type="predicted"/>
<feature type="signal peptide" evidence="1">
    <location>
        <begin position="1"/>
        <end position="24"/>
    </location>
</feature>